<gene>
    <name evidence="2" type="ORF">B1L04_28620</name>
</gene>
<evidence type="ECO:0000313" key="2">
    <source>
        <dbReference type="EMBL" id="OPF14575.1"/>
    </source>
</evidence>
<dbReference type="EMBL" id="MVGR01000006">
    <property type="protein sequence ID" value="OPF14575.1"/>
    <property type="molecule type" value="Genomic_DNA"/>
</dbReference>
<dbReference type="Proteomes" id="UP000189835">
    <property type="component" value="Unassembled WGS sequence"/>
</dbReference>
<sequence>MSLEENPYPNDESAEFTQAIEEVEAAIASLKDRYRQINEAEQQKKDLEAQFSQIEPQWRENPLPELEKELVQIREQIQELEVILESNLLKEGELKRLFWEGIRRGLLGEVFWQIVRFGGIGVLLGWILRSCTGD</sequence>
<dbReference type="RefSeq" id="WP_079210219.1">
    <property type="nucleotide sequence ID" value="NZ_MVGR01000006.1"/>
</dbReference>
<comment type="caution">
    <text evidence="2">The sequence shown here is derived from an EMBL/GenBank/DDBJ whole genome shotgun (WGS) entry which is preliminary data.</text>
</comment>
<accession>A0A1V4BLI3</accession>
<name>A0A1V4BLI3_MICAE</name>
<evidence type="ECO:0000313" key="3">
    <source>
        <dbReference type="Proteomes" id="UP000189835"/>
    </source>
</evidence>
<keyword evidence="1" id="KW-0175">Coiled coil</keyword>
<dbReference type="AlphaFoldDB" id="A0A1V4BLI3"/>
<feature type="coiled-coil region" evidence="1">
    <location>
        <begin position="13"/>
        <end position="83"/>
    </location>
</feature>
<organism evidence="2 3">
    <name type="scientific">Microcystis aeruginosa KW</name>
    <dbReference type="NCBI Taxonomy" id="1960155"/>
    <lineage>
        <taxon>Bacteria</taxon>
        <taxon>Bacillati</taxon>
        <taxon>Cyanobacteriota</taxon>
        <taxon>Cyanophyceae</taxon>
        <taxon>Oscillatoriophycideae</taxon>
        <taxon>Chroococcales</taxon>
        <taxon>Microcystaceae</taxon>
        <taxon>Microcystis</taxon>
    </lineage>
</organism>
<reference evidence="2 3" key="1">
    <citation type="submission" date="2017-02" db="EMBL/GenBank/DDBJ databases">
        <title>Genome sequence of Microcystis aeruginosa KW.</title>
        <authorList>
            <person name="Oh H.-M."/>
            <person name="Ahn C.-Y."/>
            <person name="Jeong H."/>
            <person name="Srivastava A."/>
            <person name="Lee H.-G."/>
            <person name="Kang S.-R."/>
        </authorList>
    </citation>
    <scope>NUCLEOTIDE SEQUENCE [LARGE SCALE GENOMIC DNA]</scope>
    <source>
        <strain evidence="2 3">KW</strain>
    </source>
</reference>
<evidence type="ECO:0000256" key="1">
    <source>
        <dbReference type="SAM" id="Coils"/>
    </source>
</evidence>
<protein>
    <submittedName>
        <fullName evidence="2">DUF2203 domain-containing protein</fullName>
    </submittedName>
</protein>
<proteinExistence type="predicted"/>